<evidence type="ECO:0000313" key="5">
    <source>
        <dbReference type="Proteomes" id="UP000515913"/>
    </source>
</evidence>
<dbReference type="Proteomes" id="UP000515913">
    <property type="component" value="Chromosome"/>
</dbReference>
<feature type="repeat" description="TPR" evidence="3">
    <location>
        <begin position="151"/>
        <end position="184"/>
    </location>
</feature>
<dbReference type="Gene3D" id="1.25.40.10">
    <property type="entry name" value="Tetratricopeptide repeat domain"/>
    <property type="match status" value="2"/>
</dbReference>
<dbReference type="GO" id="GO:0009279">
    <property type="term" value="C:cell outer membrane"/>
    <property type="evidence" value="ECO:0007669"/>
    <property type="project" value="TreeGrafter"/>
</dbReference>
<evidence type="ECO:0000256" key="3">
    <source>
        <dbReference type="PROSITE-ProRule" id="PRU00339"/>
    </source>
</evidence>
<keyword evidence="1" id="KW-0677">Repeat</keyword>
<dbReference type="SMART" id="SM00028">
    <property type="entry name" value="TPR"/>
    <property type="match status" value="3"/>
</dbReference>
<keyword evidence="2 3" id="KW-0802">TPR repeat</keyword>
<dbReference type="Pfam" id="PF13174">
    <property type="entry name" value="TPR_6"/>
    <property type="match status" value="1"/>
</dbReference>
<protein>
    <submittedName>
        <fullName evidence="4">Tetratricopeptide repeat protein</fullName>
    </submittedName>
</protein>
<evidence type="ECO:0000256" key="2">
    <source>
        <dbReference type="ARBA" id="ARBA00022803"/>
    </source>
</evidence>
<accession>A0A7G9GYY0</accession>
<dbReference type="RefSeq" id="WP_101474664.1">
    <property type="nucleotide sequence ID" value="NZ_CP060637.1"/>
</dbReference>
<dbReference type="PANTHER" id="PTHR44858">
    <property type="entry name" value="TETRATRICOPEPTIDE REPEAT PROTEIN 6"/>
    <property type="match status" value="1"/>
</dbReference>
<organism evidence="4 5">
    <name type="scientific">Fusobacterium hominis</name>
    <dbReference type="NCBI Taxonomy" id="2764326"/>
    <lineage>
        <taxon>Bacteria</taxon>
        <taxon>Fusobacteriati</taxon>
        <taxon>Fusobacteriota</taxon>
        <taxon>Fusobacteriia</taxon>
        <taxon>Fusobacteriales</taxon>
        <taxon>Fusobacteriaceae</taxon>
        <taxon>Fusobacterium</taxon>
    </lineage>
</organism>
<dbReference type="GO" id="GO:0046813">
    <property type="term" value="P:receptor-mediated virion attachment to host cell"/>
    <property type="evidence" value="ECO:0007669"/>
    <property type="project" value="TreeGrafter"/>
</dbReference>
<dbReference type="EMBL" id="CP060637">
    <property type="protein sequence ID" value="QNM16012.1"/>
    <property type="molecule type" value="Genomic_DNA"/>
</dbReference>
<name>A0A7G9GYY0_9FUSO</name>
<dbReference type="Pfam" id="PF14559">
    <property type="entry name" value="TPR_19"/>
    <property type="match status" value="1"/>
</dbReference>
<proteinExistence type="predicted"/>
<dbReference type="InterPro" id="IPR050498">
    <property type="entry name" value="Ycf3"/>
</dbReference>
<sequence>MKKILISIFVFTVFAVGYSEETYKYLGTDGQIYTMSETQISMNQRWQRIKVMDAQISFEPDKNKLQRIHDEYQKEFAIYMEYLKKNPELLFTTGDYYFRSGRYEKAFEIFSQDDTNIKNLFGAATSARFLNDTENALKFYNAAIDKNPNFYESYLGRGIVNRNMGNYDGAISDFNKYMQYRQDESVYLGLGDTYMVSKRYVEAKNILEKGRSKFPQSNLIKEMLMRAYAKLK</sequence>
<evidence type="ECO:0000256" key="1">
    <source>
        <dbReference type="ARBA" id="ARBA00022737"/>
    </source>
</evidence>
<dbReference type="InterPro" id="IPR019734">
    <property type="entry name" value="TPR_rpt"/>
</dbReference>
<keyword evidence="5" id="KW-1185">Reference proteome</keyword>
<dbReference type="PROSITE" id="PS50005">
    <property type="entry name" value="TPR"/>
    <property type="match status" value="1"/>
</dbReference>
<dbReference type="AlphaFoldDB" id="A0A7G9GYY0"/>
<evidence type="ECO:0000313" key="4">
    <source>
        <dbReference type="EMBL" id="QNM16012.1"/>
    </source>
</evidence>
<dbReference type="KEGG" id="fho:H9Q81_04060"/>
<dbReference type="SUPFAM" id="SSF48452">
    <property type="entry name" value="TPR-like"/>
    <property type="match status" value="1"/>
</dbReference>
<reference evidence="4 5" key="1">
    <citation type="submission" date="2020-08" db="EMBL/GenBank/DDBJ databases">
        <authorList>
            <person name="Liu C."/>
            <person name="Sun Q."/>
        </authorList>
    </citation>
    <scope>NUCLEOTIDE SEQUENCE [LARGE SCALE GENOMIC DNA]</scope>
    <source>
        <strain evidence="4 5">NSJ-57</strain>
    </source>
</reference>
<dbReference type="PANTHER" id="PTHR44858:SF1">
    <property type="entry name" value="UDP-N-ACETYLGLUCOSAMINE--PEPTIDE N-ACETYLGLUCOSAMINYLTRANSFERASE SPINDLY-RELATED"/>
    <property type="match status" value="1"/>
</dbReference>
<gene>
    <name evidence="4" type="ORF">H9Q81_04060</name>
</gene>
<dbReference type="InterPro" id="IPR011990">
    <property type="entry name" value="TPR-like_helical_dom_sf"/>
</dbReference>